<feature type="transmembrane region" description="Helical" evidence="11">
    <location>
        <begin position="352"/>
        <end position="372"/>
    </location>
</feature>
<evidence type="ECO:0000256" key="8">
    <source>
        <dbReference type="ARBA" id="ARBA00022989"/>
    </source>
</evidence>
<feature type="transmembrane region" description="Helical" evidence="11">
    <location>
        <begin position="392"/>
        <end position="412"/>
    </location>
</feature>
<keyword evidence="5" id="KW-0410">Iron transport</keyword>
<proteinExistence type="inferred from homology"/>
<feature type="transmembrane region" description="Helical" evidence="11">
    <location>
        <begin position="21"/>
        <end position="43"/>
    </location>
</feature>
<evidence type="ECO:0000313" key="13">
    <source>
        <dbReference type="EMBL" id="GLC62961.1"/>
    </source>
</evidence>
<evidence type="ECO:0000256" key="6">
    <source>
        <dbReference type="ARBA" id="ARBA00022554"/>
    </source>
</evidence>
<accession>A0A9W6C675</accession>
<reference evidence="13 14" key="1">
    <citation type="journal article" date="2023" name="Commun. Biol.">
        <title>Reorganization of the ancestral sex-determining regions during the evolution of trioecy in Pleodorina starrii.</title>
        <authorList>
            <person name="Takahashi K."/>
            <person name="Suzuki S."/>
            <person name="Kawai-Toyooka H."/>
            <person name="Yamamoto K."/>
            <person name="Hamaji T."/>
            <person name="Ootsuki R."/>
            <person name="Yamaguchi H."/>
            <person name="Kawachi M."/>
            <person name="Higashiyama T."/>
            <person name="Nozaki H."/>
        </authorList>
    </citation>
    <scope>NUCLEOTIDE SEQUENCE [LARGE SCALE GENOMIC DNA]</scope>
    <source>
        <strain evidence="13 14">NIES-4479</strain>
    </source>
</reference>
<dbReference type="Pfam" id="PF01988">
    <property type="entry name" value="VIT1"/>
    <property type="match status" value="1"/>
</dbReference>
<dbReference type="InterPro" id="IPR011577">
    <property type="entry name" value="Cyt_b561_bac/Ni-Hgenase"/>
</dbReference>
<dbReference type="PANTHER" id="PTHR31851">
    <property type="entry name" value="FE(2+)/MN(2+) TRANSPORTER PCL1"/>
    <property type="match status" value="1"/>
</dbReference>
<dbReference type="AlphaFoldDB" id="A0A9W6C675"/>
<name>A0A9W6C675_9CHLO</name>
<dbReference type="GO" id="GO:0005886">
    <property type="term" value="C:plasma membrane"/>
    <property type="evidence" value="ECO:0007669"/>
    <property type="project" value="UniProtKB-SubCell"/>
</dbReference>
<dbReference type="Pfam" id="PF01292">
    <property type="entry name" value="Ni_hydr_CYTB"/>
    <property type="match status" value="1"/>
</dbReference>
<feature type="transmembrane region" description="Helical" evidence="11">
    <location>
        <begin position="176"/>
        <end position="196"/>
    </location>
</feature>
<comment type="catalytic activity">
    <reaction evidence="10">
        <text>Fe(2+)(in) = Fe(2+)(out)</text>
        <dbReference type="Rhea" id="RHEA:28486"/>
        <dbReference type="ChEBI" id="CHEBI:29033"/>
    </reaction>
    <physiologicalReaction direction="left-to-right" evidence="10">
        <dbReference type="Rhea" id="RHEA:28487"/>
    </physiologicalReaction>
</comment>
<evidence type="ECO:0000256" key="7">
    <source>
        <dbReference type="ARBA" id="ARBA00022692"/>
    </source>
</evidence>
<comment type="similarity">
    <text evidence="3">Belongs to the CCC1 family.</text>
</comment>
<dbReference type="GO" id="GO:0006826">
    <property type="term" value="P:iron ion transport"/>
    <property type="evidence" value="ECO:0007669"/>
    <property type="project" value="UniProtKB-KW"/>
</dbReference>
<organism evidence="13 14">
    <name type="scientific">Pleodorina starrii</name>
    <dbReference type="NCBI Taxonomy" id="330485"/>
    <lineage>
        <taxon>Eukaryota</taxon>
        <taxon>Viridiplantae</taxon>
        <taxon>Chlorophyta</taxon>
        <taxon>core chlorophytes</taxon>
        <taxon>Chlorophyceae</taxon>
        <taxon>CS clade</taxon>
        <taxon>Chlamydomonadales</taxon>
        <taxon>Volvocaceae</taxon>
        <taxon>Pleodorina</taxon>
    </lineage>
</organism>
<evidence type="ECO:0000256" key="10">
    <source>
        <dbReference type="ARBA" id="ARBA00044464"/>
    </source>
</evidence>
<comment type="subcellular location">
    <subcellularLocation>
        <location evidence="2">Cell membrane</location>
        <topology evidence="2">Multi-pass membrane protein</topology>
    </subcellularLocation>
    <subcellularLocation>
        <location evidence="1">Vacuole membrane</location>
        <topology evidence="1">Multi-pass membrane protein</topology>
    </subcellularLocation>
</comment>
<keyword evidence="8 11" id="KW-1133">Transmembrane helix</keyword>
<evidence type="ECO:0000256" key="2">
    <source>
        <dbReference type="ARBA" id="ARBA00004651"/>
    </source>
</evidence>
<dbReference type="EMBL" id="BRXU01000079">
    <property type="protein sequence ID" value="GLC62961.1"/>
    <property type="molecule type" value="Genomic_DNA"/>
</dbReference>
<protein>
    <recommendedName>
        <fullName evidence="12">Cytochrome b561 bacterial/Ni-hydrogenase domain-containing protein</fullName>
    </recommendedName>
</protein>
<keyword evidence="5" id="KW-0406">Ion transport</keyword>
<evidence type="ECO:0000256" key="5">
    <source>
        <dbReference type="ARBA" id="ARBA00022496"/>
    </source>
</evidence>
<keyword evidence="5" id="KW-0813">Transport</keyword>
<keyword evidence="9 11" id="KW-0472">Membrane</keyword>
<gene>
    <name evidence="13" type="primary">PLESTB004108</name>
    <name evidence="13" type="ORF">PLESTB_001965300</name>
</gene>
<feature type="transmembrane region" description="Helical" evidence="11">
    <location>
        <begin position="267"/>
        <end position="285"/>
    </location>
</feature>
<dbReference type="GO" id="GO:0005774">
    <property type="term" value="C:vacuolar membrane"/>
    <property type="evidence" value="ECO:0007669"/>
    <property type="project" value="UniProtKB-SubCell"/>
</dbReference>
<dbReference type="GO" id="GO:0009055">
    <property type="term" value="F:electron transfer activity"/>
    <property type="evidence" value="ECO:0007669"/>
    <property type="project" value="InterPro"/>
</dbReference>
<evidence type="ECO:0000256" key="9">
    <source>
        <dbReference type="ARBA" id="ARBA00023136"/>
    </source>
</evidence>
<sequence>MLSHARPEAHLVHRIGWLRAAVMGANDGIVSTASLIVGVAAASGDRSQILVAGMAGLAAGAMSMAAGEYVSVSSQSDTERADIARETAELHTDPAGELDELTAIYVQRGLDPELARQVALRLTAHDALGSHLRDELGMSEVTTAAPVQAAMVSAATFAVGAALPLGTAALAPDGAIAVWVTGATMLALAGLGAVGAQAGGAGIARGTLRVLVWGAMAMAATAAADWRPVEELTADLTAKGWTVSNVKTEDGCYESAMTTERIRVWDGFVRLFHWSLVAGIAMAWLTADGPKVLHEGVGYVIAALIGARVVWGLIGPRYARFTNFVRGPRPVLAHLRDLRAGRERRYLGHNPAGGAMIVALLLTVAGTALTGWLQTTDAFWGSSAMEEVHEALATLILVLVGLHVAGVLVESLRHHENLVLSMLTGTKRPLSEQDRP</sequence>
<keyword evidence="5" id="KW-0408">Iron</keyword>
<dbReference type="SUPFAM" id="SSF81342">
    <property type="entry name" value="Transmembrane di-heme cytochromes"/>
    <property type="match status" value="1"/>
</dbReference>
<dbReference type="CDD" id="cd02432">
    <property type="entry name" value="Nodulin-21_like_1"/>
    <property type="match status" value="1"/>
</dbReference>
<evidence type="ECO:0000259" key="12">
    <source>
        <dbReference type="Pfam" id="PF01292"/>
    </source>
</evidence>
<keyword evidence="14" id="KW-1185">Reference proteome</keyword>
<dbReference type="GO" id="GO:0005384">
    <property type="term" value="F:manganese ion transmembrane transporter activity"/>
    <property type="evidence" value="ECO:0007669"/>
    <property type="project" value="InterPro"/>
</dbReference>
<evidence type="ECO:0000256" key="11">
    <source>
        <dbReference type="SAM" id="Phobius"/>
    </source>
</evidence>
<evidence type="ECO:0000256" key="1">
    <source>
        <dbReference type="ARBA" id="ARBA00004128"/>
    </source>
</evidence>
<feature type="transmembrane region" description="Helical" evidence="11">
    <location>
        <begin position="49"/>
        <end position="70"/>
    </location>
</feature>
<dbReference type="GO" id="GO:0022904">
    <property type="term" value="P:respiratory electron transport chain"/>
    <property type="evidence" value="ECO:0007669"/>
    <property type="project" value="InterPro"/>
</dbReference>
<feature type="transmembrane region" description="Helical" evidence="11">
    <location>
        <begin position="149"/>
        <end position="170"/>
    </location>
</feature>
<feature type="domain" description="Cytochrome b561 bacterial/Ni-hydrogenase" evidence="12">
    <location>
        <begin position="264"/>
        <end position="425"/>
    </location>
</feature>
<dbReference type="InterPro" id="IPR016174">
    <property type="entry name" value="Di-haem_cyt_TM"/>
</dbReference>
<keyword evidence="4" id="KW-1003">Cell membrane</keyword>
<evidence type="ECO:0000256" key="3">
    <source>
        <dbReference type="ARBA" id="ARBA00007049"/>
    </source>
</evidence>
<dbReference type="Gene3D" id="1.20.950.20">
    <property type="entry name" value="Transmembrane di-heme cytochromes, Chain C"/>
    <property type="match status" value="1"/>
</dbReference>
<feature type="transmembrane region" description="Helical" evidence="11">
    <location>
        <begin position="297"/>
        <end position="314"/>
    </location>
</feature>
<evidence type="ECO:0000313" key="14">
    <source>
        <dbReference type="Proteomes" id="UP001165080"/>
    </source>
</evidence>
<dbReference type="InterPro" id="IPR008217">
    <property type="entry name" value="Ccc1_fam"/>
</dbReference>
<evidence type="ECO:0000256" key="4">
    <source>
        <dbReference type="ARBA" id="ARBA00022475"/>
    </source>
</evidence>
<comment type="caution">
    <text evidence="13">The sequence shown here is derived from an EMBL/GenBank/DDBJ whole genome shotgun (WGS) entry which is preliminary data.</text>
</comment>
<dbReference type="Proteomes" id="UP001165080">
    <property type="component" value="Unassembled WGS sequence"/>
</dbReference>
<keyword evidence="7 11" id="KW-0812">Transmembrane</keyword>
<dbReference type="GO" id="GO:0030026">
    <property type="term" value="P:intracellular manganese ion homeostasis"/>
    <property type="evidence" value="ECO:0007669"/>
    <property type="project" value="InterPro"/>
</dbReference>
<keyword evidence="6" id="KW-0926">Vacuole</keyword>